<dbReference type="GO" id="GO:0005524">
    <property type="term" value="F:ATP binding"/>
    <property type="evidence" value="ECO:0007669"/>
    <property type="project" value="UniProtKB-KW"/>
</dbReference>
<gene>
    <name evidence="6" type="ORF">FUA23_09055</name>
</gene>
<dbReference type="Proteomes" id="UP000321907">
    <property type="component" value="Unassembled WGS sequence"/>
</dbReference>
<keyword evidence="2 4" id="KW-0067">ATP-binding</keyword>
<dbReference type="PROSITE" id="PS00674">
    <property type="entry name" value="AAA"/>
    <property type="match status" value="1"/>
</dbReference>
<keyword evidence="7" id="KW-1185">Reference proteome</keyword>
<dbReference type="Gene3D" id="3.40.50.300">
    <property type="entry name" value="P-loop containing nucleotide triphosphate hydrolases"/>
    <property type="match status" value="1"/>
</dbReference>
<dbReference type="Gene3D" id="1.10.8.60">
    <property type="match status" value="1"/>
</dbReference>
<feature type="domain" description="AAA+ ATPase" evidence="5">
    <location>
        <begin position="198"/>
        <end position="335"/>
    </location>
</feature>
<dbReference type="Gene3D" id="1.25.40.10">
    <property type="entry name" value="Tetratricopeptide repeat domain"/>
    <property type="match status" value="1"/>
</dbReference>
<dbReference type="PANTHER" id="PTHR23077">
    <property type="entry name" value="AAA-FAMILY ATPASE"/>
    <property type="match status" value="1"/>
</dbReference>
<dbReference type="InterPro" id="IPR003960">
    <property type="entry name" value="ATPase_AAA_CS"/>
</dbReference>
<evidence type="ECO:0000256" key="4">
    <source>
        <dbReference type="RuleBase" id="RU003651"/>
    </source>
</evidence>
<evidence type="ECO:0000256" key="3">
    <source>
        <dbReference type="ARBA" id="ARBA00023054"/>
    </source>
</evidence>
<evidence type="ECO:0000256" key="2">
    <source>
        <dbReference type="ARBA" id="ARBA00022840"/>
    </source>
</evidence>
<name>A0A5C7FJ36_9BACT</name>
<dbReference type="Pfam" id="PF00004">
    <property type="entry name" value="AAA"/>
    <property type="match status" value="1"/>
</dbReference>
<dbReference type="FunFam" id="3.40.50.300:FF:001025">
    <property type="entry name" value="ATPase family, AAA domain-containing 2B"/>
    <property type="match status" value="1"/>
</dbReference>
<dbReference type="RefSeq" id="WP_147930416.1">
    <property type="nucleotide sequence ID" value="NZ_VOXD01000011.1"/>
</dbReference>
<protein>
    <submittedName>
        <fullName evidence="6">ATP-binding protein</fullName>
    </submittedName>
</protein>
<comment type="caution">
    <text evidence="6">The sequence shown here is derived from an EMBL/GenBank/DDBJ whole genome shotgun (WGS) entry which is preliminary data.</text>
</comment>
<reference evidence="6 7" key="1">
    <citation type="submission" date="2019-08" db="EMBL/GenBank/DDBJ databases">
        <title>Lewinella sp. strain SSH13 Genome sequencing and assembly.</title>
        <authorList>
            <person name="Kim I."/>
        </authorList>
    </citation>
    <scope>NUCLEOTIDE SEQUENCE [LARGE SCALE GENOMIC DNA]</scope>
    <source>
        <strain evidence="6 7">SSH13</strain>
    </source>
</reference>
<keyword evidence="1 4" id="KW-0547">Nucleotide-binding</keyword>
<comment type="similarity">
    <text evidence="4">Belongs to the AAA ATPase family.</text>
</comment>
<organism evidence="6 7">
    <name type="scientific">Neolewinella aurantiaca</name>
    <dbReference type="NCBI Taxonomy" id="2602767"/>
    <lineage>
        <taxon>Bacteria</taxon>
        <taxon>Pseudomonadati</taxon>
        <taxon>Bacteroidota</taxon>
        <taxon>Saprospiria</taxon>
        <taxon>Saprospirales</taxon>
        <taxon>Lewinellaceae</taxon>
        <taxon>Neolewinella</taxon>
    </lineage>
</organism>
<dbReference type="InterPro" id="IPR003593">
    <property type="entry name" value="AAA+_ATPase"/>
</dbReference>
<accession>A0A5C7FJ36</accession>
<dbReference type="InterPro" id="IPR027417">
    <property type="entry name" value="P-loop_NTPase"/>
</dbReference>
<dbReference type="GO" id="GO:0016887">
    <property type="term" value="F:ATP hydrolysis activity"/>
    <property type="evidence" value="ECO:0007669"/>
    <property type="project" value="InterPro"/>
</dbReference>
<dbReference type="PANTHER" id="PTHR23077:SF171">
    <property type="entry name" value="NUCLEAR VALOSIN-CONTAINING PROTEIN-LIKE"/>
    <property type="match status" value="1"/>
</dbReference>
<evidence type="ECO:0000256" key="1">
    <source>
        <dbReference type="ARBA" id="ARBA00022741"/>
    </source>
</evidence>
<evidence type="ECO:0000313" key="7">
    <source>
        <dbReference type="Proteomes" id="UP000321907"/>
    </source>
</evidence>
<evidence type="ECO:0000313" key="6">
    <source>
        <dbReference type="EMBL" id="TXF89823.1"/>
    </source>
</evidence>
<evidence type="ECO:0000259" key="5">
    <source>
        <dbReference type="SMART" id="SM00382"/>
    </source>
</evidence>
<proteinExistence type="inferred from homology"/>
<sequence>MTPDKELQDLRDALKASPENAYIRRLLINKLRGLSGFERELEREINTLMKLEPHDLDLKQALIEVYHAQDKNSACLIIFEELGHPELLTPETRLIIARCYLKDNDLERAGMLYRSAIEDNILLADNELDQAFRQPSTFEADDFNFEFEDDDEDERLLSKPNMDFSDVGGMETVKREIDLKIIQPLQHAELYRSYGKKVGGGILLYGPPGCGKTFIARATAGQIDANFISVGLNDILDMWVGNSEKQLASYFDLAREKKPCVLFFDEVDALGAKRSDMKQSAGRNVINQFLSELDGISSNNDGLLIIGATNVPWHLDTAFRRPGRFDRIIFVPPPDAAGREAILKLKVADKPNEKIDFAKVAKRTKDFSGADLNAVVDIAVEGILEEAIKTGVPRPITTKDLLRGADQHRPSTAEWFTTAKNYAMFANKGGLYDDILKYLK</sequence>
<dbReference type="AlphaFoldDB" id="A0A5C7FJ36"/>
<dbReference type="OrthoDB" id="7438987at2"/>
<dbReference type="InterPro" id="IPR011990">
    <property type="entry name" value="TPR-like_helical_dom_sf"/>
</dbReference>
<dbReference type="InterPro" id="IPR003959">
    <property type="entry name" value="ATPase_AAA_core"/>
</dbReference>
<dbReference type="SUPFAM" id="SSF52540">
    <property type="entry name" value="P-loop containing nucleoside triphosphate hydrolases"/>
    <property type="match status" value="1"/>
</dbReference>
<keyword evidence="3" id="KW-0175">Coiled coil</keyword>
<dbReference type="EMBL" id="VOXD01000011">
    <property type="protein sequence ID" value="TXF89823.1"/>
    <property type="molecule type" value="Genomic_DNA"/>
</dbReference>
<dbReference type="SMART" id="SM00382">
    <property type="entry name" value="AAA"/>
    <property type="match status" value="1"/>
</dbReference>
<dbReference type="InterPro" id="IPR050168">
    <property type="entry name" value="AAA_ATPase_domain"/>
</dbReference>